<evidence type="ECO:0000313" key="4">
    <source>
        <dbReference type="EMBL" id="KAF3442333.1"/>
    </source>
</evidence>
<comment type="caution">
    <text evidence="4">The sequence shown here is derived from an EMBL/GenBank/DDBJ whole genome shotgun (WGS) entry which is preliminary data.</text>
</comment>
<feature type="signal peptide" evidence="3">
    <location>
        <begin position="1"/>
        <end position="18"/>
    </location>
</feature>
<dbReference type="SUPFAM" id="SSF50386">
    <property type="entry name" value="STI-like"/>
    <property type="match status" value="1"/>
</dbReference>
<protein>
    <submittedName>
        <fullName evidence="4">Uncharacterized protein</fullName>
    </submittedName>
</protein>
<dbReference type="Gene3D" id="2.80.10.50">
    <property type="match status" value="1"/>
</dbReference>
<comment type="similarity">
    <text evidence="1">Belongs to the protease inhibitor I3 (leguminous Kunitz-type inhibitor) family.</text>
</comment>
<dbReference type="AlphaFoldDB" id="A0A8K0GXU6"/>
<dbReference type="SMART" id="SM00452">
    <property type="entry name" value="STI"/>
    <property type="match status" value="1"/>
</dbReference>
<proteinExistence type="inferred from homology"/>
<reference evidence="4" key="1">
    <citation type="submission" date="2020-03" db="EMBL/GenBank/DDBJ databases">
        <title>A high-quality chromosome-level genome assembly of a woody plant with both climbing and erect habits, Rhamnella rubrinervis.</title>
        <authorList>
            <person name="Lu Z."/>
            <person name="Yang Y."/>
            <person name="Zhu X."/>
            <person name="Sun Y."/>
        </authorList>
    </citation>
    <scope>NUCLEOTIDE SEQUENCE</scope>
    <source>
        <strain evidence="4">BYM</strain>
        <tissue evidence="4">Leaf</tissue>
    </source>
</reference>
<dbReference type="PRINTS" id="PR00291">
    <property type="entry name" value="KUNITZINHBTR"/>
</dbReference>
<dbReference type="GO" id="GO:0004866">
    <property type="term" value="F:endopeptidase inhibitor activity"/>
    <property type="evidence" value="ECO:0007669"/>
    <property type="project" value="InterPro"/>
</dbReference>
<sequence length="200" mass="21842">MKLIIGSLSLIWIVMAMAATAQDSPAPVLDTSGQPLRRGVEYYIKPAITDNGGRFTLINRNNSCPFYVGQENVSGPEGLPVTFSPFVGSENVVRETKNFNVSFSAATFCAQSTAWKVGEQQSQTQRRLIVTGRGENRGYTNYFYIKKEQVGGNIYSLIWCPAELCPTCRFACGSVGALVENGKRLLALDGSVLPVVFERA</sequence>
<evidence type="ECO:0000313" key="5">
    <source>
        <dbReference type="Proteomes" id="UP000796880"/>
    </source>
</evidence>
<name>A0A8K0GXU6_9ROSA</name>
<evidence type="ECO:0000256" key="3">
    <source>
        <dbReference type="SAM" id="SignalP"/>
    </source>
</evidence>
<gene>
    <name evidence="4" type="ORF">FNV43_RR16249</name>
</gene>
<dbReference type="CDD" id="cd23367">
    <property type="entry name" value="beta-trefoil_STI_KPI104-like"/>
    <property type="match status" value="1"/>
</dbReference>
<organism evidence="4 5">
    <name type="scientific">Rhamnella rubrinervis</name>
    <dbReference type="NCBI Taxonomy" id="2594499"/>
    <lineage>
        <taxon>Eukaryota</taxon>
        <taxon>Viridiplantae</taxon>
        <taxon>Streptophyta</taxon>
        <taxon>Embryophyta</taxon>
        <taxon>Tracheophyta</taxon>
        <taxon>Spermatophyta</taxon>
        <taxon>Magnoliopsida</taxon>
        <taxon>eudicotyledons</taxon>
        <taxon>Gunneridae</taxon>
        <taxon>Pentapetalae</taxon>
        <taxon>rosids</taxon>
        <taxon>fabids</taxon>
        <taxon>Rosales</taxon>
        <taxon>Rhamnaceae</taxon>
        <taxon>rhamnoid group</taxon>
        <taxon>Rhamneae</taxon>
        <taxon>Rhamnella</taxon>
    </lineage>
</organism>
<keyword evidence="3" id="KW-0732">Signal</keyword>
<dbReference type="PANTHER" id="PTHR33107">
    <property type="entry name" value="KUNITZ TRYPSIN INHIBITOR 2"/>
    <property type="match status" value="1"/>
</dbReference>
<accession>A0A8K0GXU6</accession>
<dbReference type="Pfam" id="PF00197">
    <property type="entry name" value="Kunitz_legume"/>
    <property type="match status" value="1"/>
</dbReference>
<dbReference type="Proteomes" id="UP000796880">
    <property type="component" value="Unassembled WGS sequence"/>
</dbReference>
<feature type="chain" id="PRO_5035429743" evidence="3">
    <location>
        <begin position="19"/>
        <end position="200"/>
    </location>
</feature>
<dbReference type="OrthoDB" id="1918435at2759"/>
<dbReference type="InterPro" id="IPR002160">
    <property type="entry name" value="Prot_inh_Kunz-lg"/>
</dbReference>
<evidence type="ECO:0000256" key="1">
    <source>
        <dbReference type="ARBA" id="ARBA00005440"/>
    </source>
</evidence>
<dbReference type="EMBL" id="VOIH02000007">
    <property type="protein sequence ID" value="KAF3442333.1"/>
    <property type="molecule type" value="Genomic_DNA"/>
</dbReference>
<dbReference type="PANTHER" id="PTHR33107:SF81">
    <property type="entry name" value="TRYPSIN INHIBITOR A"/>
    <property type="match status" value="1"/>
</dbReference>
<evidence type="ECO:0000256" key="2">
    <source>
        <dbReference type="ARBA" id="ARBA00023157"/>
    </source>
</evidence>
<keyword evidence="2" id="KW-1015">Disulfide bond</keyword>
<dbReference type="InterPro" id="IPR011065">
    <property type="entry name" value="Kunitz_inhibitor_STI-like_sf"/>
</dbReference>
<keyword evidence="5" id="KW-1185">Reference proteome</keyword>